<dbReference type="Proteomes" id="UP000184212">
    <property type="component" value="Unassembled WGS sequence"/>
</dbReference>
<protein>
    <submittedName>
        <fullName evidence="1">Uncharacterized protein</fullName>
    </submittedName>
</protein>
<accession>A0A1M5WQE0</accession>
<proteinExistence type="predicted"/>
<dbReference type="STRING" id="947013.SAMN04488109_5877"/>
<sequence length="58" mass="6745">MMVQDSKAGARGYFGVNFTFSRRRGNMSLPSRKERMIVVKRVILKNISNLTEHGFRKK</sequence>
<organism evidence="1 2">
    <name type="scientific">Chryseolinea serpens</name>
    <dbReference type="NCBI Taxonomy" id="947013"/>
    <lineage>
        <taxon>Bacteria</taxon>
        <taxon>Pseudomonadati</taxon>
        <taxon>Bacteroidota</taxon>
        <taxon>Cytophagia</taxon>
        <taxon>Cytophagales</taxon>
        <taxon>Fulvivirgaceae</taxon>
        <taxon>Chryseolinea</taxon>
    </lineage>
</organism>
<reference evidence="1 2" key="1">
    <citation type="submission" date="2016-11" db="EMBL/GenBank/DDBJ databases">
        <authorList>
            <person name="Jaros S."/>
            <person name="Januszkiewicz K."/>
            <person name="Wedrychowicz H."/>
        </authorList>
    </citation>
    <scope>NUCLEOTIDE SEQUENCE [LARGE SCALE GENOMIC DNA]</scope>
    <source>
        <strain evidence="1 2">DSM 24574</strain>
    </source>
</reference>
<dbReference type="EMBL" id="FQWQ01000005">
    <property type="protein sequence ID" value="SHH89243.1"/>
    <property type="molecule type" value="Genomic_DNA"/>
</dbReference>
<keyword evidence="2" id="KW-1185">Reference proteome</keyword>
<dbReference type="AlphaFoldDB" id="A0A1M5WQE0"/>
<gene>
    <name evidence="1" type="ORF">SAMN04488109_5877</name>
</gene>
<evidence type="ECO:0000313" key="2">
    <source>
        <dbReference type="Proteomes" id="UP000184212"/>
    </source>
</evidence>
<name>A0A1M5WQE0_9BACT</name>
<evidence type="ECO:0000313" key="1">
    <source>
        <dbReference type="EMBL" id="SHH89243.1"/>
    </source>
</evidence>